<evidence type="ECO:0000256" key="1">
    <source>
        <dbReference type="SAM" id="Coils"/>
    </source>
</evidence>
<gene>
    <name evidence="2" type="ORF">BAOM_1972</name>
</gene>
<sequence>MYPHRNSHPNYPVQSMPEFVDSQQITQRMTMLENQLGRLIQLMEQNNKLLRKMEQQQNRVVTSGGGSVIVRM</sequence>
<name>A0A3Q9RLT1_9BACI</name>
<evidence type="ECO:0000313" key="2">
    <source>
        <dbReference type="EMBL" id="AZV42581.1"/>
    </source>
</evidence>
<dbReference type="AlphaFoldDB" id="A0A3Q9RLT1"/>
<keyword evidence="1" id="KW-0175">Coiled coil</keyword>
<dbReference type="RefSeq" id="WP_127760031.1">
    <property type="nucleotide sequence ID" value="NZ_CP026095.1"/>
</dbReference>
<organism evidence="2 3">
    <name type="scientific">Peribacillus asahii</name>
    <dbReference type="NCBI Taxonomy" id="228899"/>
    <lineage>
        <taxon>Bacteria</taxon>
        <taxon>Bacillati</taxon>
        <taxon>Bacillota</taxon>
        <taxon>Bacilli</taxon>
        <taxon>Bacillales</taxon>
        <taxon>Bacillaceae</taxon>
        <taxon>Peribacillus</taxon>
    </lineage>
</organism>
<dbReference type="EMBL" id="CP026095">
    <property type="protein sequence ID" value="AZV42581.1"/>
    <property type="molecule type" value="Genomic_DNA"/>
</dbReference>
<evidence type="ECO:0000313" key="3">
    <source>
        <dbReference type="Proteomes" id="UP000283095"/>
    </source>
</evidence>
<dbReference type="OrthoDB" id="2927791at2"/>
<dbReference type="Proteomes" id="UP000283095">
    <property type="component" value="Chromosome"/>
</dbReference>
<feature type="coiled-coil region" evidence="1">
    <location>
        <begin position="32"/>
        <end position="59"/>
    </location>
</feature>
<protein>
    <recommendedName>
        <fullName evidence="4">YkzH</fullName>
    </recommendedName>
</protein>
<evidence type="ECO:0008006" key="4">
    <source>
        <dbReference type="Google" id="ProtNLM"/>
    </source>
</evidence>
<proteinExistence type="predicted"/>
<reference evidence="2 3" key="1">
    <citation type="submission" date="2018-01" db="EMBL/GenBank/DDBJ databases">
        <title>Bacillus asahii Genome sequencing and assembly.</title>
        <authorList>
            <person name="Jiang H."/>
            <person name="Feng Y."/>
            <person name="Zhao F."/>
            <person name="Lin X."/>
        </authorList>
    </citation>
    <scope>NUCLEOTIDE SEQUENCE [LARGE SCALE GENOMIC DNA]</scope>
    <source>
        <strain evidence="2 3">OM18</strain>
    </source>
</reference>
<dbReference type="KEGG" id="pasa:BAOM_1972"/>
<accession>A0A3Q9RLT1</accession>